<dbReference type="Gene3D" id="3.30.572.10">
    <property type="entry name" value="Thymidylate synthase/dCMP hydroxymethylase domain"/>
    <property type="match status" value="1"/>
</dbReference>
<name>A0A6C0DYM7_9ZZZZ</name>
<dbReference type="GO" id="GO:0004799">
    <property type="term" value="F:thymidylate synthase activity"/>
    <property type="evidence" value="ECO:0007669"/>
    <property type="project" value="UniProtKB-EC"/>
</dbReference>
<dbReference type="PRINTS" id="PR00108">
    <property type="entry name" value="THYMDSNTHASE"/>
</dbReference>
<dbReference type="GO" id="GO:0004146">
    <property type="term" value="F:dihydrofolate reductase activity"/>
    <property type="evidence" value="ECO:0007669"/>
    <property type="project" value="InterPro"/>
</dbReference>
<accession>A0A6C0DYM7</accession>
<evidence type="ECO:0000256" key="2">
    <source>
        <dbReference type="ARBA" id="ARBA00022603"/>
    </source>
</evidence>
<keyword evidence="4" id="KW-0472">Membrane</keyword>
<proteinExistence type="predicted"/>
<dbReference type="InterPro" id="IPR024072">
    <property type="entry name" value="DHFR-like_dom_sf"/>
</dbReference>
<dbReference type="InterPro" id="IPR001796">
    <property type="entry name" value="DHFR_dom"/>
</dbReference>
<dbReference type="GO" id="GO:0046654">
    <property type="term" value="P:tetrahydrofolate biosynthetic process"/>
    <property type="evidence" value="ECO:0007669"/>
    <property type="project" value="InterPro"/>
</dbReference>
<evidence type="ECO:0000256" key="4">
    <source>
        <dbReference type="SAM" id="Phobius"/>
    </source>
</evidence>
<organism evidence="6">
    <name type="scientific">viral metagenome</name>
    <dbReference type="NCBI Taxonomy" id="1070528"/>
    <lineage>
        <taxon>unclassified sequences</taxon>
        <taxon>metagenomes</taxon>
        <taxon>organismal metagenomes</taxon>
    </lineage>
</organism>
<dbReference type="Pfam" id="PF00303">
    <property type="entry name" value="Thymidylat_synt"/>
    <property type="match status" value="1"/>
</dbReference>
<dbReference type="PROSITE" id="PS51330">
    <property type="entry name" value="DHFR_2"/>
    <property type="match status" value="1"/>
</dbReference>
<dbReference type="InterPro" id="IPR000398">
    <property type="entry name" value="Thymidylate_synthase"/>
</dbReference>
<dbReference type="EMBL" id="MN739700">
    <property type="protein sequence ID" value="QHT22006.1"/>
    <property type="molecule type" value="Genomic_DNA"/>
</dbReference>
<dbReference type="InterPro" id="IPR023451">
    <property type="entry name" value="Thymidate_synth/dCMP_Mease_dom"/>
</dbReference>
<dbReference type="GO" id="GO:0006231">
    <property type="term" value="P:dTMP biosynthetic process"/>
    <property type="evidence" value="ECO:0007669"/>
    <property type="project" value="InterPro"/>
</dbReference>
<dbReference type="EC" id="2.1.1.45" evidence="1"/>
<dbReference type="NCBIfam" id="TIGR03284">
    <property type="entry name" value="thym_sym"/>
    <property type="match status" value="1"/>
</dbReference>
<dbReference type="InterPro" id="IPR045097">
    <property type="entry name" value="Thymidate_synth/dCMP_Mease"/>
</dbReference>
<dbReference type="AlphaFoldDB" id="A0A6C0DYM7"/>
<dbReference type="GO" id="GO:0032259">
    <property type="term" value="P:methylation"/>
    <property type="evidence" value="ECO:0007669"/>
    <property type="project" value="UniProtKB-KW"/>
</dbReference>
<evidence type="ECO:0000256" key="3">
    <source>
        <dbReference type="ARBA" id="ARBA00022679"/>
    </source>
</evidence>
<dbReference type="InterPro" id="IPR036926">
    <property type="entry name" value="Thymidate_synth/dCMP_Mease_sf"/>
</dbReference>
<keyword evidence="2" id="KW-0489">Methyltransferase</keyword>
<keyword evidence="4" id="KW-1133">Transmembrane helix</keyword>
<keyword evidence="3" id="KW-0808">Transferase</keyword>
<dbReference type="PANTHER" id="PTHR11548:SF1">
    <property type="entry name" value="THYMIDYLATE SYNTHASE 1"/>
    <property type="match status" value="1"/>
</dbReference>
<protein>
    <recommendedName>
        <fullName evidence="1">thymidylate synthase</fullName>
        <ecNumber evidence="1">2.1.1.45</ecNumber>
    </recommendedName>
</protein>
<reference evidence="6" key="1">
    <citation type="journal article" date="2020" name="Nature">
        <title>Giant virus diversity and host interactions through global metagenomics.</title>
        <authorList>
            <person name="Schulz F."/>
            <person name="Roux S."/>
            <person name="Paez-Espino D."/>
            <person name="Jungbluth S."/>
            <person name="Walsh D.A."/>
            <person name="Denef V.J."/>
            <person name="McMahon K.D."/>
            <person name="Konstantinidis K.T."/>
            <person name="Eloe-Fadrosh E.A."/>
            <person name="Kyrpides N.C."/>
            <person name="Woyke T."/>
        </authorList>
    </citation>
    <scope>NUCLEOTIDE SEQUENCE</scope>
    <source>
        <strain evidence="6">GVMAG-M-3300023179-103</strain>
    </source>
</reference>
<dbReference type="CDD" id="cd00351">
    <property type="entry name" value="TS_Pyrimidine_HMase"/>
    <property type="match status" value="1"/>
</dbReference>
<dbReference type="Gene3D" id="3.40.430.10">
    <property type="entry name" value="Dihydrofolate Reductase, subunit A"/>
    <property type="match status" value="1"/>
</dbReference>
<dbReference type="PANTHER" id="PTHR11548">
    <property type="entry name" value="THYMIDYLATE SYNTHASE 1"/>
    <property type="match status" value="1"/>
</dbReference>
<evidence type="ECO:0000259" key="5">
    <source>
        <dbReference type="PROSITE" id="PS51330"/>
    </source>
</evidence>
<dbReference type="GO" id="GO:0005829">
    <property type="term" value="C:cytosol"/>
    <property type="evidence" value="ECO:0007669"/>
    <property type="project" value="TreeGrafter"/>
</dbReference>
<dbReference type="SUPFAM" id="SSF55831">
    <property type="entry name" value="Thymidylate synthase/dCMP hydroxymethylase"/>
    <property type="match status" value="1"/>
</dbReference>
<dbReference type="CDD" id="cd00209">
    <property type="entry name" value="DHFR"/>
    <property type="match status" value="1"/>
</dbReference>
<feature type="domain" description="DHFR" evidence="5">
    <location>
        <begin position="1"/>
        <end position="180"/>
    </location>
</feature>
<dbReference type="SUPFAM" id="SSF53597">
    <property type="entry name" value="Dihydrofolate reductase-like"/>
    <property type="match status" value="1"/>
</dbReference>
<evidence type="ECO:0000313" key="6">
    <source>
        <dbReference type="EMBL" id="QHT22006.1"/>
    </source>
</evidence>
<feature type="transmembrane region" description="Helical" evidence="4">
    <location>
        <begin position="349"/>
        <end position="370"/>
    </location>
</feature>
<dbReference type="Pfam" id="PF00186">
    <property type="entry name" value="DHFR_1"/>
    <property type="match status" value="1"/>
</dbReference>
<sequence length="461" mass="53621">MSEFSIILCADANNTIDISWDITEDMKYFKQLTTNNIVIMGRKTADTLINPLKNRLNIVLTKEQNYREGFINFSNLASALEYSSNQINKKIFVIGGLKLFDEAIQHHKCRNVYINNINKSYINNKLFLSENFLTILKTFTQQSHEKINTFCVNLQEPVILSIHHYVYKNHEEIQYLNLLQKIITQGELRDTRNAQTYSLFGEKLVFDLQNGFPLLTTKKTFIRGIIEELLFFLRGETNTKILEEKGVNIWKGNTSKEFLQNNNKNLVEGDMGPMYGYQWRHFNKHIDQLEILIKNIVEDPNSRRLLLTTYNPSQVEEGVLYPCHGLITQFYVKNNKISLQTYQRSSDSFLGLPFNIASYALLLHIVVNLVNNNKNRKHKEDYDVGEMITILGDTHIYSDKKADHLSVVKQQITLIDKTYRFPKLIFNAKLQDLKDINKLVASDFIIIDYNCHPALKAQMVE</sequence>
<keyword evidence="4" id="KW-0812">Transmembrane</keyword>
<evidence type="ECO:0000256" key="1">
    <source>
        <dbReference type="ARBA" id="ARBA00011947"/>
    </source>
</evidence>